<dbReference type="Proteomes" id="UP000178735">
    <property type="component" value="Unassembled WGS sequence"/>
</dbReference>
<reference evidence="2 3" key="1">
    <citation type="journal article" date="2016" name="Nat. Commun.">
        <title>Thousands of microbial genomes shed light on interconnected biogeochemical processes in an aquifer system.</title>
        <authorList>
            <person name="Anantharaman K."/>
            <person name="Brown C.T."/>
            <person name="Hug L.A."/>
            <person name="Sharon I."/>
            <person name="Castelle C.J."/>
            <person name="Probst A.J."/>
            <person name="Thomas B.C."/>
            <person name="Singh A."/>
            <person name="Wilkins M.J."/>
            <person name="Karaoz U."/>
            <person name="Brodie E.L."/>
            <person name="Williams K.H."/>
            <person name="Hubbard S.S."/>
            <person name="Banfield J.F."/>
        </authorList>
    </citation>
    <scope>NUCLEOTIDE SEQUENCE [LARGE SCALE GENOMIC DNA]</scope>
</reference>
<protein>
    <recommendedName>
        <fullName evidence="4">Glycine zipper domain-containing protein</fullName>
    </recommendedName>
</protein>
<name>A0A1F7WZE9_9BACT</name>
<dbReference type="AlphaFoldDB" id="A0A1F7WZE9"/>
<proteinExistence type="predicted"/>
<accession>A0A1F7WZE9</accession>
<sequence>MKSAVINKYVSLVLILTFFLGTIFPLPLIAAETAGATESKSGLIGKLLNKIKPADNLSVGQRTSNMVRKIKDGEPILPNKNVPANVGDLSPMRASLLSGGSALKSAFSPGKIGMSAASTVGMKLFEQVKNGEKIDVGKAVGHLATGKFIGSFVGSGIGSAVGNMAGTLLATSIPVAGPILGAFMPALFSMTGGALAGQMGSDVDKGIMPSFKRAWAAIDKVDLAARAAGTTIGSVIGSLLLPGIGTAIGSFVGGFIASKLVSLIRKKTDPAGEGKTNNKVDNIRFGVDPNGPIVNIIPEADAALYLKYDAVDLKLGERAKELKDRIVACYRRYVQLLSNGFSYTSNECQSVFNEYKKSVNEYKTFRDANTDPAAATAR</sequence>
<gene>
    <name evidence="2" type="ORF">A2008_11970</name>
</gene>
<evidence type="ECO:0000313" key="3">
    <source>
        <dbReference type="Proteomes" id="UP000178735"/>
    </source>
</evidence>
<keyword evidence="1" id="KW-0472">Membrane</keyword>
<evidence type="ECO:0000256" key="1">
    <source>
        <dbReference type="SAM" id="Phobius"/>
    </source>
</evidence>
<dbReference type="STRING" id="1817813.A2008_11970"/>
<keyword evidence="1" id="KW-0812">Transmembrane</keyword>
<evidence type="ECO:0008006" key="4">
    <source>
        <dbReference type="Google" id="ProtNLM"/>
    </source>
</evidence>
<dbReference type="EMBL" id="MGFH01000023">
    <property type="protein sequence ID" value="OGM08160.1"/>
    <property type="molecule type" value="Genomic_DNA"/>
</dbReference>
<evidence type="ECO:0000313" key="2">
    <source>
        <dbReference type="EMBL" id="OGM08160.1"/>
    </source>
</evidence>
<comment type="caution">
    <text evidence="2">The sequence shown here is derived from an EMBL/GenBank/DDBJ whole genome shotgun (WGS) entry which is preliminary data.</text>
</comment>
<keyword evidence="1" id="KW-1133">Transmembrane helix</keyword>
<feature type="transmembrane region" description="Helical" evidence="1">
    <location>
        <begin position="235"/>
        <end position="257"/>
    </location>
</feature>
<organism evidence="2 3">
    <name type="scientific">Candidatus Wallbacteria bacterium GWC2_49_35</name>
    <dbReference type="NCBI Taxonomy" id="1817813"/>
    <lineage>
        <taxon>Bacteria</taxon>
        <taxon>Candidatus Walliibacteriota</taxon>
    </lineage>
</organism>